<feature type="region of interest" description="Disordered" evidence="1">
    <location>
        <begin position="1"/>
        <end position="39"/>
    </location>
</feature>
<dbReference type="Proteomes" id="UP001300012">
    <property type="component" value="Unassembled WGS sequence"/>
</dbReference>
<evidence type="ECO:0000313" key="2">
    <source>
        <dbReference type="EMBL" id="MCR8629696.1"/>
    </source>
</evidence>
<evidence type="ECO:0000313" key="3">
    <source>
        <dbReference type="Proteomes" id="UP001300012"/>
    </source>
</evidence>
<dbReference type="RefSeq" id="WP_258211317.1">
    <property type="nucleotide sequence ID" value="NZ_JANQBD010000001.1"/>
</dbReference>
<dbReference type="EMBL" id="JANQBD010000001">
    <property type="protein sequence ID" value="MCR8629696.1"/>
    <property type="molecule type" value="Genomic_DNA"/>
</dbReference>
<accession>A0ABT1Y926</accession>
<gene>
    <name evidence="2" type="ORF">NV381_00645</name>
</gene>
<organism evidence="2 3">
    <name type="scientific">Paenibacillus radicis</name>
    <name type="common">ex Xue et al. 2023</name>
    <dbReference type="NCBI Taxonomy" id="2972489"/>
    <lineage>
        <taxon>Bacteria</taxon>
        <taxon>Bacillati</taxon>
        <taxon>Bacillota</taxon>
        <taxon>Bacilli</taxon>
        <taxon>Bacillales</taxon>
        <taxon>Paenibacillaceae</taxon>
        <taxon>Paenibacillus</taxon>
    </lineage>
</organism>
<name>A0ABT1Y926_9BACL</name>
<comment type="caution">
    <text evidence="2">The sequence shown here is derived from an EMBL/GenBank/DDBJ whole genome shotgun (WGS) entry which is preliminary data.</text>
</comment>
<proteinExistence type="predicted"/>
<protein>
    <submittedName>
        <fullName evidence="2">Uncharacterized protein</fullName>
    </submittedName>
</protein>
<sequence length="96" mass="10862">MARLKRIRKMRPVAKAGRRKKIPGSRLRPLSRRKRVGKAARKGLLLQRRRRRRAGGLPRSRGVKGQGFTMAYNKAFDQAYNEGFSAGFAKGLQEGP</sequence>
<keyword evidence="3" id="KW-1185">Reference proteome</keyword>
<reference evidence="2 3" key="1">
    <citation type="submission" date="2022-08" db="EMBL/GenBank/DDBJ databases">
        <title>Paenibacillus endoradicis sp. nov., Paenibacillus radicibacter sp. nov and Paenibacillus pararadicis sp. nov., three cold-adapted plant growth-promoting bacteria isolated from root of Larix gmelinii in Great Khingan.</title>
        <authorList>
            <person name="Xue H."/>
        </authorList>
    </citation>
    <scope>NUCLEOTIDE SEQUENCE [LARGE SCALE GENOMIC DNA]</scope>
    <source>
        <strain evidence="2 3">N5-1-1-5</strain>
    </source>
</reference>
<evidence type="ECO:0000256" key="1">
    <source>
        <dbReference type="SAM" id="MobiDB-lite"/>
    </source>
</evidence>